<accession>A0A9W8LK16</accession>
<proteinExistence type="predicted"/>
<protein>
    <recommendedName>
        <fullName evidence="3">Myb-like domain-containing protein</fullName>
    </recommendedName>
</protein>
<evidence type="ECO:0000313" key="2">
    <source>
        <dbReference type="Proteomes" id="UP001140217"/>
    </source>
</evidence>
<evidence type="ECO:0000313" key="1">
    <source>
        <dbReference type="EMBL" id="KAJ2783633.1"/>
    </source>
</evidence>
<evidence type="ECO:0008006" key="3">
    <source>
        <dbReference type="Google" id="ProtNLM"/>
    </source>
</evidence>
<dbReference type="OrthoDB" id="2240312at2759"/>
<dbReference type="EMBL" id="JANBUL010000043">
    <property type="protein sequence ID" value="KAJ2783633.1"/>
    <property type="molecule type" value="Genomic_DNA"/>
</dbReference>
<reference evidence="1" key="1">
    <citation type="submission" date="2022-07" db="EMBL/GenBank/DDBJ databases">
        <title>Phylogenomic reconstructions and comparative analyses of Kickxellomycotina fungi.</title>
        <authorList>
            <person name="Reynolds N.K."/>
            <person name="Stajich J.E."/>
            <person name="Barry K."/>
            <person name="Grigoriev I.V."/>
            <person name="Crous P."/>
            <person name="Smith M.E."/>
        </authorList>
    </citation>
    <scope>NUCLEOTIDE SEQUENCE</scope>
    <source>
        <strain evidence="1">NBRC 105414</strain>
    </source>
</reference>
<name>A0A9W8LK16_9FUNG</name>
<dbReference type="AlphaFoldDB" id="A0A9W8LK16"/>
<sequence length="220" mass="23434">RDWTKAEERTVARALRTGRKSVAEIARRLEGSKSLRQVAEHLERRELWSRVLGAPARGGPEAEEVMAWAVAAEDAAAAADGQEEDRAAASDNEQFEEHMGRATAIGERYRCGWALINAEFATVLTRIVAHDDAAWTTHKASAFAGEALEALVRRVVRELAATATPARAAARRDVDAALERCGLPPARPAQATLAAVLRRHVADGAAVANGAGAASDADQA</sequence>
<keyword evidence="2" id="KW-1185">Reference proteome</keyword>
<gene>
    <name evidence="1" type="ORF">H4R18_001612</name>
</gene>
<feature type="non-terminal residue" evidence="1">
    <location>
        <position position="1"/>
    </location>
</feature>
<organism evidence="1 2">
    <name type="scientific">Coemansia javaensis</name>
    <dbReference type="NCBI Taxonomy" id="2761396"/>
    <lineage>
        <taxon>Eukaryota</taxon>
        <taxon>Fungi</taxon>
        <taxon>Fungi incertae sedis</taxon>
        <taxon>Zoopagomycota</taxon>
        <taxon>Kickxellomycotina</taxon>
        <taxon>Kickxellomycetes</taxon>
        <taxon>Kickxellales</taxon>
        <taxon>Kickxellaceae</taxon>
        <taxon>Coemansia</taxon>
    </lineage>
</organism>
<comment type="caution">
    <text evidence="1">The sequence shown here is derived from an EMBL/GenBank/DDBJ whole genome shotgun (WGS) entry which is preliminary data.</text>
</comment>
<dbReference type="Proteomes" id="UP001140217">
    <property type="component" value="Unassembled WGS sequence"/>
</dbReference>